<dbReference type="AlphaFoldDB" id="Q8BNR3"/>
<dbReference type="GeneTree" id="ENSGT00940000157290"/>
<reference evidence="2" key="7">
    <citation type="journal article" date="2005" name="Science">
        <title>The Transcriptional Landscape of the Mammalian Genome.</title>
        <authorList>
            <consortium name="The FANTOM Consortium"/>
            <consortium name="Riken Genome Exploration Research Group and Genome Science Group (Genome Network Project Core Group)"/>
        </authorList>
    </citation>
    <scope>NUCLEOTIDE SEQUENCE</scope>
    <source>
        <strain evidence="2">C57BL/6J</strain>
        <tissue evidence="2">Corpora quadrigemina</tissue>
    </source>
</reference>
<name>Q8BNR3_MOUSE</name>
<evidence type="ECO:0000256" key="1">
    <source>
        <dbReference type="SAM" id="Phobius"/>
    </source>
</evidence>
<dbReference type="MGI" id="MGI:1353633">
    <property type="gene designation" value="Fus"/>
</dbReference>
<evidence type="ECO:0000313" key="2">
    <source>
        <dbReference type="EMBL" id="BAC38038.1"/>
    </source>
</evidence>
<evidence type="ECO:0000313" key="4">
    <source>
        <dbReference type="Proteomes" id="UP000000589"/>
    </source>
</evidence>
<keyword evidence="1" id="KW-1133">Transmembrane helix</keyword>
<reference evidence="2" key="4">
    <citation type="journal article" date="2001" name="Nature">
        <title>Functional annotation of a full-length mouse cDNA collection.</title>
        <authorList>
            <consortium name="The RIKEN Genome Exploration Research Group Phase II Team and the FANTOM Consortium"/>
        </authorList>
    </citation>
    <scope>NUCLEOTIDE SEQUENCE</scope>
    <source>
        <strain evidence="2">C57BL/6J</strain>
        <tissue evidence="2">Corpora quadrigemina</tissue>
    </source>
</reference>
<reference evidence="2" key="2">
    <citation type="journal article" date="2000" name="Genome Res.">
        <title>Normalization and subtraction of cap-trapper-selected cDNAs to prepare full-length cDNA libraries for rapid discovery of new genes.</title>
        <authorList>
            <person name="Carninci P."/>
            <person name="Shibata Y."/>
            <person name="Hayatsu N."/>
            <person name="Sugahara Y."/>
            <person name="Shibata K."/>
            <person name="Itoh M."/>
            <person name="Konno H."/>
            <person name="Okazaki Y."/>
            <person name="Muramatsu M."/>
            <person name="Hayashizaki Y."/>
        </authorList>
    </citation>
    <scope>NUCLEOTIDE SEQUENCE</scope>
    <source>
        <strain evidence="2">C57BL/6J</strain>
        <tissue evidence="2">Corpora quadrigemina</tissue>
    </source>
</reference>
<dbReference type="VEuPathDB" id="HostDB:ENSMUSG00000030795"/>
<reference evidence="2" key="3">
    <citation type="journal article" date="2000" name="Genome Res.">
        <title>RIKEN integrated sequence analysis (RISA) system--384-format sequencing pipeline with 384 multicapillary sequencer.</title>
        <authorList>
            <person name="Shibata K."/>
            <person name="Itoh M."/>
            <person name="Aizawa K."/>
            <person name="Nagaoka S."/>
            <person name="Sasaki N."/>
            <person name="Carninci P."/>
            <person name="Konno H."/>
            <person name="Akiyama J."/>
            <person name="Nishi K."/>
            <person name="Kitsunai T."/>
            <person name="Tashiro H."/>
            <person name="Itoh M."/>
            <person name="Sumi N."/>
            <person name="Ishii Y."/>
            <person name="Nakamura S."/>
            <person name="Hazama M."/>
            <person name="Nishine T."/>
            <person name="Harada A."/>
            <person name="Yamamoto R."/>
            <person name="Matsumoto H."/>
            <person name="Sakaguchi S."/>
            <person name="Ikegami T."/>
            <person name="Kashiwagi K."/>
            <person name="Fujiwake S."/>
            <person name="Inoue K."/>
            <person name="Togawa Y."/>
            <person name="Izawa M."/>
            <person name="Ohara E."/>
            <person name="Watahiki M."/>
            <person name="Yoneda Y."/>
            <person name="Ishikawa T."/>
            <person name="Ozawa K."/>
            <person name="Tanaka T."/>
            <person name="Matsuura S."/>
            <person name="Kawai J."/>
            <person name="Okazaki Y."/>
            <person name="Muramatsu M."/>
            <person name="Inoue Y."/>
            <person name="Kira A."/>
            <person name="Hayashizaki Y."/>
        </authorList>
    </citation>
    <scope>NUCLEOTIDE SEQUENCE</scope>
    <source>
        <strain evidence="2">C57BL/6J</strain>
        <tissue evidence="2">Corpora quadrigemina</tissue>
    </source>
</reference>
<dbReference type="HOGENOM" id="CLU_2025965_0_0_1"/>
<dbReference type="SMR" id="Q8BNR3"/>
<dbReference type="Proteomes" id="UP000000589">
    <property type="component" value="Chromosome 7"/>
</dbReference>
<reference evidence="2" key="6">
    <citation type="submission" date="2002-04" db="EMBL/GenBank/DDBJ databases">
        <authorList>
            <person name="Adachi J."/>
            <person name="Aizawa K."/>
            <person name="Akimura T."/>
            <person name="Arakawa T."/>
            <person name="Bono H."/>
            <person name="Carninci P."/>
            <person name="Fukuda S."/>
            <person name="Furuno M."/>
            <person name="Hanagaki T."/>
            <person name="Hara A."/>
            <person name="Hashizume W."/>
            <person name="Hayashida K."/>
            <person name="Hayatsu N."/>
            <person name="Hiramoto K."/>
            <person name="Hiraoka T."/>
            <person name="Hirozane T."/>
            <person name="Hori F."/>
            <person name="Imotani K."/>
            <person name="Ishii Y."/>
            <person name="Itoh M."/>
            <person name="Kagawa I."/>
            <person name="Kasukawa T."/>
            <person name="Katoh H."/>
            <person name="Kawai J."/>
            <person name="Kojima Y."/>
            <person name="Kondo S."/>
            <person name="Konno H."/>
            <person name="Kouda M."/>
            <person name="Koya S."/>
            <person name="Kurihara C."/>
            <person name="Matsuyama T."/>
            <person name="Miyazaki A."/>
            <person name="Murata M."/>
            <person name="Nakamura M."/>
            <person name="Nishi K."/>
            <person name="Nomura K."/>
            <person name="Numazaki R."/>
            <person name="Ohno M."/>
            <person name="Ohsato N."/>
            <person name="Okazaki Y."/>
            <person name="Saito R."/>
            <person name="Saitoh H."/>
            <person name="Sakai C."/>
            <person name="Sakai K."/>
            <person name="Sakazume N."/>
            <person name="Sano H."/>
            <person name="Sasaki D."/>
            <person name="Shibata K."/>
            <person name="Shinagawa A."/>
            <person name="Shiraki T."/>
            <person name="Sogabe Y."/>
            <person name="Tagami M."/>
            <person name="Tagawa A."/>
            <person name="Takahashi F."/>
            <person name="Takaku-Akahira S."/>
            <person name="Takeda Y."/>
            <person name="Tanaka T."/>
            <person name="Tomaru A."/>
            <person name="Toya T."/>
            <person name="Yasunishi A."/>
            <person name="Muramatsu M."/>
            <person name="Hayashizaki Y."/>
        </authorList>
    </citation>
    <scope>NUCLEOTIDE SEQUENCE</scope>
    <source>
        <strain evidence="2">C57BL/6J</strain>
        <tissue evidence="2">Corpora quadrigemina</tissue>
    </source>
</reference>
<reference evidence="3 4" key="9">
    <citation type="journal article" date="2009" name="PLoS Biol.">
        <title>Lineage-specific biology revealed by a finished genome assembly of the mouse.</title>
        <authorList>
            <consortium name="Mouse Genome Sequencing Consortium"/>
            <person name="Church D.M."/>
            <person name="Goodstadt L."/>
            <person name="Hillier L.W."/>
            <person name="Zody M.C."/>
            <person name="Goldstein S."/>
            <person name="She X."/>
            <person name="Bult C.J."/>
            <person name="Agarwala R."/>
            <person name="Cherry J.L."/>
            <person name="DiCuccio M."/>
            <person name="Hlavina W."/>
            <person name="Kapustin Y."/>
            <person name="Meric P."/>
            <person name="Maglott D."/>
            <person name="Birtle Z."/>
            <person name="Marques A.C."/>
            <person name="Graves T."/>
            <person name="Zhou S."/>
            <person name="Teague B."/>
            <person name="Potamousis K."/>
            <person name="Churas C."/>
            <person name="Place M."/>
            <person name="Herschleb J."/>
            <person name="Runnheim R."/>
            <person name="Forrest D."/>
            <person name="Amos-Landgraf J."/>
            <person name="Schwartz D.C."/>
            <person name="Cheng Z."/>
            <person name="Lindblad-Toh K."/>
            <person name="Eichler E.E."/>
            <person name="Ponting C.P."/>
        </authorList>
    </citation>
    <scope>NUCLEOTIDE SEQUENCE [LARGE SCALE GENOMIC DNA]</scope>
    <source>
        <strain evidence="3 4">C57BL/6J</strain>
    </source>
</reference>
<proteinExistence type="evidence at transcript level"/>
<dbReference type="EMBL" id="AK080825">
    <property type="protein sequence ID" value="BAC38038.1"/>
    <property type="molecule type" value="mRNA"/>
</dbReference>
<dbReference type="ExpressionAtlas" id="Q8BNR3">
    <property type="expression patterns" value="baseline and differential"/>
</dbReference>
<protein>
    <submittedName>
        <fullName evidence="3">Fused in sarcoma</fullName>
    </submittedName>
</protein>
<keyword evidence="4" id="KW-1185">Reference proteome</keyword>
<reference evidence="2" key="5">
    <citation type="journal article" date="2002" name="Nature">
        <title>Analysis of the mouse transcriptome based on functional annotation of 60,770 full-length cDNAs.</title>
        <authorList>
            <consortium name="The FANTOM Consortium and the RIKEN Genome Exploration Research Group Phase I and II Team"/>
        </authorList>
    </citation>
    <scope>NUCLEOTIDE SEQUENCE</scope>
    <source>
        <strain evidence="2">C57BL/6J</strain>
        <tissue evidence="2">Corpora quadrigemina</tissue>
    </source>
</reference>
<reference evidence="3" key="11">
    <citation type="submission" date="2025-05" db="UniProtKB">
        <authorList>
            <consortium name="Ensembl"/>
        </authorList>
    </citation>
    <scope>IDENTIFICATION</scope>
    <source>
        <strain evidence="3">C57BL/6J</strain>
    </source>
</reference>
<dbReference type="PaxDb" id="10090-ENSMUSP00000078054"/>
<sequence>MHIHAILFYFFNKWDVIYTSSPRTGAESGGWITEFKTSLVVGQIGLYSEVLCSVCFEYAGAHLQLVMCGNERKCMLFQLILWVLGVEMASCLIAKILSFLLITAVLIFPYVKWHMSINHRLC</sequence>
<gene>
    <name evidence="3" type="primary">Fus</name>
</gene>
<dbReference type="Antibodypedia" id="1307">
    <property type="antibodies" value="482 antibodies from 39 providers"/>
</dbReference>
<organism evidence="2">
    <name type="scientific">Mus musculus</name>
    <name type="common">Mouse</name>
    <dbReference type="NCBI Taxonomy" id="10090"/>
    <lineage>
        <taxon>Eukaryota</taxon>
        <taxon>Metazoa</taxon>
        <taxon>Chordata</taxon>
        <taxon>Craniata</taxon>
        <taxon>Vertebrata</taxon>
        <taxon>Euteleostomi</taxon>
        <taxon>Mammalia</taxon>
        <taxon>Eutheria</taxon>
        <taxon>Euarchontoglires</taxon>
        <taxon>Glires</taxon>
        <taxon>Rodentia</taxon>
        <taxon>Myomorpha</taxon>
        <taxon>Muroidea</taxon>
        <taxon>Muridae</taxon>
        <taxon>Murinae</taxon>
        <taxon>Mus</taxon>
        <taxon>Mus</taxon>
    </lineage>
</organism>
<dbReference type="Ensembl" id="ENSMUST00000079045.3">
    <property type="protein sequence ID" value="ENSMUSP00000078054.3"/>
    <property type="gene ID" value="ENSMUSG00000030795.19"/>
</dbReference>
<keyword evidence="1" id="KW-0472">Membrane</keyword>
<feature type="transmembrane region" description="Helical" evidence="1">
    <location>
        <begin position="79"/>
        <end position="111"/>
    </location>
</feature>
<reference evidence="2" key="1">
    <citation type="journal article" date="1999" name="Methods Enzymol.">
        <title>High-efficiency full-length cDNA cloning.</title>
        <authorList>
            <person name="Carninci P."/>
            <person name="Hayashizaki Y."/>
        </authorList>
    </citation>
    <scope>NUCLEOTIDE SEQUENCE</scope>
    <source>
        <strain evidence="2">C57BL/6J</strain>
        <tissue evidence="2">Corpora quadrigemina</tissue>
    </source>
</reference>
<dbReference type="Bgee" id="ENSMUSG00000030795">
    <property type="expression patterns" value="Expressed in somite and 277 other cell types or tissues"/>
</dbReference>
<accession>Q8BNR3</accession>
<keyword evidence="1" id="KW-0812">Transmembrane</keyword>
<reference evidence="2" key="8">
    <citation type="journal article" date="2005" name="Science">
        <title>Antisense Transcription in the Mammalian Transcriptome.</title>
        <authorList>
            <consortium name="RIKEN Genome Exploration Research Group and Genome Science Group (Genome Network Project Core Group) and the FANTOM Consortium"/>
        </authorList>
    </citation>
    <scope>NUCLEOTIDE SEQUENCE</scope>
    <source>
        <strain evidence="2">C57BL/6J</strain>
        <tissue evidence="2">Corpora quadrigemina</tissue>
    </source>
</reference>
<reference evidence="3" key="10">
    <citation type="journal article" date="2011" name="PLoS Biol.">
        <title>Modernizing reference genome assemblies.</title>
        <authorList>
            <person name="Church D.M."/>
            <person name="Schneider V.A."/>
            <person name="Graves T."/>
            <person name="Auger K."/>
            <person name="Cunningham F."/>
            <person name="Bouk N."/>
            <person name="Chen H.C."/>
            <person name="Agarwala R."/>
            <person name="McLaren W.M."/>
            <person name="Ritchie G.R."/>
            <person name="Albracht D."/>
            <person name="Kremitzki M."/>
            <person name="Rock S."/>
            <person name="Kotkiewicz H."/>
            <person name="Kremitzki C."/>
            <person name="Wollam A."/>
            <person name="Trani L."/>
            <person name="Fulton L."/>
            <person name="Fulton R."/>
            <person name="Matthews L."/>
            <person name="Whitehead S."/>
            <person name="Chow W."/>
            <person name="Torrance J."/>
            <person name="Dunn M."/>
            <person name="Harden G."/>
            <person name="Threadgold G."/>
            <person name="Wood J."/>
            <person name="Collins J."/>
            <person name="Heath P."/>
            <person name="Griffiths G."/>
            <person name="Pelan S."/>
            <person name="Grafham D."/>
            <person name="Eichler E.E."/>
            <person name="Weinstock G."/>
            <person name="Mardis E.R."/>
            <person name="Wilson R.K."/>
            <person name="Howe K."/>
            <person name="Flicek P."/>
            <person name="Hubbard T."/>
        </authorList>
    </citation>
    <scope>NUCLEOTIDE SEQUENCE [LARGE SCALE GENOMIC DNA]</scope>
    <source>
        <strain evidence="3">C57BL/6J</strain>
    </source>
</reference>
<evidence type="ECO:0000313" key="3">
    <source>
        <dbReference type="Ensembl" id="ENSMUSP00000078054.3"/>
    </source>
</evidence>